<dbReference type="EMBL" id="JAUIRO010000004">
    <property type="protein sequence ID" value="KAK0718028.1"/>
    <property type="molecule type" value="Genomic_DNA"/>
</dbReference>
<feature type="transmembrane region" description="Helical" evidence="1">
    <location>
        <begin position="74"/>
        <end position="95"/>
    </location>
</feature>
<dbReference type="SUPFAM" id="SSF51905">
    <property type="entry name" value="FAD/NAD(P)-binding domain"/>
    <property type="match status" value="1"/>
</dbReference>
<dbReference type="Pfam" id="PF13450">
    <property type="entry name" value="NAD_binding_8"/>
    <property type="match status" value="1"/>
</dbReference>
<dbReference type="RefSeq" id="XP_060296821.1">
    <property type="nucleotide sequence ID" value="XM_060445467.1"/>
</dbReference>
<dbReference type="Gene3D" id="3.50.50.60">
    <property type="entry name" value="FAD/NAD(P)-binding domain"/>
    <property type="match status" value="1"/>
</dbReference>
<name>A0AA40ALG5_9PEZI</name>
<gene>
    <name evidence="2" type="ORF">B0T26DRAFT_752009</name>
</gene>
<keyword evidence="1" id="KW-1133">Transmembrane helix</keyword>
<evidence type="ECO:0008006" key="4">
    <source>
        <dbReference type="Google" id="ProtNLM"/>
    </source>
</evidence>
<keyword evidence="1" id="KW-0812">Transmembrane</keyword>
<dbReference type="InterPro" id="IPR036188">
    <property type="entry name" value="FAD/NAD-bd_sf"/>
</dbReference>
<evidence type="ECO:0000313" key="3">
    <source>
        <dbReference type="Proteomes" id="UP001172101"/>
    </source>
</evidence>
<sequence length="159" mass="17898">MASSRNNQPTPLFKNSSFRARWAALSLRESLVITQAKIGVLVSGTVKNKGITKLCPIASTRDGEREGTPQIDEFSIAIVGAGVAGLFTAMILNYLNKEYDLNAKYTIFEANKPKRLGGRLYTHKFEQKDDKYPSATTATTTYRYWKQQGVLHAESWWFK</sequence>
<reference evidence="2" key="1">
    <citation type="submission" date="2023-06" db="EMBL/GenBank/DDBJ databases">
        <title>Genome-scale phylogeny and comparative genomics of the fungal order Sordariales.</title>
        <authorList>
            <consortium name="Lawrence Berkeley National Laboratory"/>
            <person name="Hensen N."/>
            <person name="Bonometti L."/>
            <person name="Westerberg I."/>
            <person name="Brannstrom I.O."/>
            <person name="Guillou S."/>
            <person name="Cros-Aarteil S."/>
            <person name="Calhoun S."/>
            <person name="Haridas S."/>
            <person name="Kuo A."/>
            <person name="Mondo S."/>
            <person name="Pangilinan J."/>
            <person name="Riley R."/>
            <person name="LaButti K."/>
            <person name="Andreopoulos B."/>
            <person name="Lipzen A."/>
            <person name="Chen C."/>
            <person name="Yanf M."/>
            <person name="Daum C."/>
            <person name="Ng V."/>
            <person name="Clum A."/>
            <person name="Steindorff A."/>
            <person name="Ohm R."/>
            <person name="Martin F."/>
            <person name="Silar P."/>
            <person name="Natvig D."/>
            <person name="Lalanne C."/>
            <person name="Gautier V."/>
            <person name="Ament-velasquez S.L."/>
            <person name="Kruys A."/>
            <person name="Hutchinson M.I."/>
            <person name="Powell A.J."/>
            <person name="Barry K."/>
            <person name="Miller A.N."/>
            <person name="Grigoriev I.V."/>
            <person name="Debuchy R."/>
            <person name="Gladieux P."/>
            <person name="Thoren M.H."/>
            <person name="Johannesson H."/>
        </authorList>
    </citation>
    <scope>NUCLEOTIDE SEQUENCE</scope>
    <source>
        <strain evidence="2">SMH2392-1A</strain>
    </source>
</reference>
<evidence type="ECO:0000256" key="1">
    <source>
        <dbReference type="SAM" id="Phobius"/>
    </source>
</evidence>
<keyword evidence="1" id="KW-0472">Membrane</keyword>
<dbReference type="Proteomes" id="UP001172101">
    <property type="component" value="Unassembled WGS sequence"/>
</dbReference>
<dbReference type="Gene3D" id="3.90.660.10">
    <property type="match status" value="1"/>
</dbReference>
<protein>
    <recommendedName>
        <fullName evidence="4">Amine oxidase domain-containing protein</fullName>
    </recommendedName>
</protein>
<dbReference type="AlphaFoldDB" id="A0AA40ALG5"/>
<evidence type="ECO:0000313" key="2">
    <source>
        <dbReference type="EMBL" id="KAK0718028.1"/>
    </source>
</evidence>
<dbReference type="GeneID" id="85328737"/>
<organism evidence="2 3">
    <name type="scientific">Lasiosphaeria miniovina</name>
    <dbReference type="NCBI Taxonomy" id="1954250"/>
    <lineage>
        <taxon>Eukaryota</taxon>
        <taxon>Fungi</taxon>
        <taxon>Dikarya</taxon>
        <taxon>Ascomycota</taxon>
        <taxon>Pezizomycotina</taxon>
        <taxon>Sordariomycetes</taxon>
        <taxon>Sordariomycetidae</taxon>
        <taxon>Sordariales</taxon>
        <taxon>Lasiosphaeriaceae</taxon>
        <taxon>Lasiosphaeria</taxon>
    </lineage>
</organism>
<accession>A0AA40ALG5</accession>
<proteinExistence type="predicted"/>
<comment type="caution">
    <text evidence="2">The sequence shown here is derived from an EMBL/GenBank/DDBJ whole genome shotgun (WGS) entry which is preliminary data.</text>
</comment>
<keyword evidence="3" id="KW-1185">Reference proteome</keyword>